<dbReference type="Proteomes" id="UP000694844">
    <property type="component" value="Chromosome 1"/>
</dbReference>
<dbReference type="PRINTS" id="PR00081">
    <property type="entry name" value="GDHRDH"/>
</dbReference>
<dbReference type="RefSeq" id="XP_022307314.1">
    <property type="nucleotide sequence ID" value="XM_022451606.1"/>
</dbReference>
<evidence type="ECO:0000256" key="3">
    <source>
        <dbReference type="SAM" id="Phobius"/>
    </source>
</evidence>
<keyword evidence="3" id="KW-0812">Transmembrane</keyword>
<dbReference type="InterPro" id="IPR036291">
    <property type="entry name" value="NAD(P)-bd_dom_sf"/>
</dbReference>
<dbReference type="Pfam" id="PF00106">
    <property type="entry name" value="adh_short"/>
    <property type="match status" value="1"/>
</dbReference>
<proteinExistence type="inferred from homology"/>
<protein>
    <submittedName>
        <fullName evidence="5">LOW QUALITY PROTEIN: retinol dehydrogenase 7-like</fullName>
    </submittedName>
</protein>
<keyword evidence="4" id="KW-1185">Reference proteome</keyword>
<evidence type="ECO:0000313" key="4">
    <source>
        <dbReference type="Proteomes" id="UP000694844"/>
    </source>
</evidence>
<keyword evidence="1" id="KW-0560">Oxidoreductase</keyword>
<dbReference type="PANTHER" id="PTHR43313:SF50">
    <property type="entry name" value="GH26015P"/>
    <property type="match status" value="1"/>
</dbReference>
<dbReference type="PROSITE" id="PS00061">
    <property type="entry name" value="ADH_SHORT"/>
    <property type="match status" value="1"/>
</dbReference>
<dbReference type="PRINTS" id="PR00080">
    <property type="entry name" value="SDRFAMILY"/>
</dbReference>
<dbReference type="GO" id="GO:0008202">
    <property type="term" value="P:steroid metabolic process"/>
    <property type="evidence" value="ECO:0007669"/>
    <property type="project" value="TreeGrafter"/>
</dbReference>
<evidence type="ECO:0000256" key="2">
    <source>
        <dbReference type="RuleBase" id="RU000363"/>
    </source>
</evidence>
<dbReference type="Gene3D" id="3.40.50.720">
    <property type="entry name" value="NAD(P)-binding Rossmann-like Domain"/>
    <property type="match status" value="1"/>
</dbReference>
<keyword evidence="3" id="KW-1133">Transmembrane helix</keyword>
<dbReference type="SUPFAM" id="SSF51735">
    <property type="entry name" value="NAD(P)-binding Rossmann-fold domains"/>
    <property type="match status" value="1"/>
</dbReference>
<keyword evidence="3" id="KW-0472">Membrane</keyword>
<dbReference type="OrthoDB" id="294295at2759"/>
<evidence type="ECO:0000313" key="5">
    <source>
        <dbReference type="RefSeq" id="XP_022307314.1"/>
    </source>
</evidence>
<accession>A0A8B8BWS9</accession>
<gene>
    <name evidence="5" type="primary">LOC111113370</name>
</gene>
<dbReference type="PANTHER" id="PTHR43313">
    <property type="entry name" value="SHORT-CHAIN DEHYDROGENASE/REDUCTASE FAMILY 9C"/>
    <property type="match status" value="1"/>
</dbReference>
<dbReference type="InterPro" id="IPR002347">
    <property type="entry name" value="SDR_fam"/>
</dbReference>
<dbReference type="AlphaFoldDB" id="A0A8B8BWS9"/>
<reference evidence="4" key="1">
    <citation type="submission" date="2024-06" db="UniProtKB">
        <authorList>
            <consortium name="RefSeq"/>
        </authorList>
    </citation>
    <scope>NUCLEOTIDE SEQUENCE [LARGE SCALE GENOMIC DNA]</scope>
</reference>
<dbReference type="GO" id="GO:0016491">
    <property type="term" value="F:oxidoreductase activity"/>
    <property type="evidence" value="ECO:0007669"/>
    <property type="project" value="UniProtKB-KW"/>
</dbReference>
<sequence>MKQHVFCRLIYPVLKMLPLLSAAMSFENQSEHYENLDEDDVIFYSVLYSVVTVIFAMAVLSKFLTNELRMGFRSVLSLLVLFLGEPLCQFLIKGPGGVLTFAGCCLLIYSILPASHLSVGNKAVLVTGCDSGIGHAVVRKLDSIGMRVYAACLDTNSPGAISLHNNCSENVHILQLDITNKKDIENVVSFITDTVGPEGLWGLVNNAGVWYFSELELTSDSLLRKVMETNVLGAISLTRALLPQIRQARGRVINVSSLLGRITMEGNGAYAISKHALVAFSNTLRQEMKKWGVKVSIIEPTGFHTDNMKEYNITRRREEIWSTLESEEIKETYGRHYLDSIYNSIIKGSNRYPSDLTPVTRAIRSGLLSKRPRERYPCGSGAEFLLTLYPLLPVWMADSLSASIGIMPRDICPAALEQQ</sequence>
<feature type="transmembrane region" description="Helical" evidence="3">
    <location>
        <begin position="72"/>
        <end position="92"/>
    </location>
</feature>
<comment type="similarity">
    <text evidence="2">Belongs to the short-chain dehydrogenases/reductases (SDR) family.</text>
</comment>
<dbReference type="GeneID" id="111113370"/>
<dbReference type="KEGG" id="cvn:111113370"/>
<dbReference type="InterPro" id="IPR020904">
    <property type="entry name" value="Sc_DH/Rdtase_CS"/>
</dbReference>
<organism evidence="4 5">
    <name type="scientific">Crassostrea virginica</name>
    <name type="common">Eastern oyster</name>
    <dbReference type="NCBI Taxonomy" id="6565"/>
    <lineage>
        <taxon>Eukaryota</taxon>
        <taxon>Metazoa</taxon>
        <taxon>Spiralia</taxon>
        <taxon>Lophotrochozoa</taxon>
        <taxon>Mollusca</taxon>
        <taxon>Bivalvia</taxon>
        <taxon>Autobranchia</taxon>
        <taxon>Pteriomorphia</taxon>
        <taxon>Ostreida</taxon>
        <taxon>Ostreoidea</taxon>
        <taxon>Ostreidae</taxon>
        <taxon>Crassostrea</taxon>
    </lineage>
</organism>
<feature type="transmembrane region" description="Helical" evidence="3">
    <location>
        <begin position="98"/>
        <end position="115"/>
    </location>
</feature>
<reference evidence="5" key="2">
    <citation type="submission" date="2025-08" db="UniProtKB">
        <authorList>
            <consortium name="RefSeq"/>
        </authorList>
    </citation>
    <scope>IDENTIFICATION</scope>
    <source>
        <tissue evidence="5">Whole sample</tissue>
    </source>
</reference>
<feature type="transmembrane region" description="Helical" evidence="3">
    <location>
        <begin position="41"/>
        <end position="60"/>
    </location>
</feature>
<evidence type="ECO:0000256" key="1">
    <source>
        <dbReference type="ARBA" id="ARBA00023002"/>
    </source>
</evidence>
<name>A0A8B8BWS9_CRAVI</name>